<reference evidence="7 8" key="1">
    <citation type="submission" date="2016-03" db="EMBL/GenBank/DDBJ databases">
        <title>Comparative genomics of Pseudogymnoascus destructans, the fungus causing white-nose syndrome of bats.</title>
        <authorList>
            <person name="Palmer J.M."/>
            <person name="Drees K.P."/>
            <person name="Foster J.T."/>
            <person name="Lindner D.L."/>
        </authorList>
    </citation>
    <scope>NUCLEOTIDE SEQUENCE [LARGE SCALE GENOMIC DNA]</scope>
    <source>
        <strain evidence="7 8">UAMH 10579</strain>
    </source>
</reference>
<dbReference type="EMBL" id="KV460215">
    <property type="protein sequence ID" value="OBT98686.1"/>
    <property type="molecule type" value="Genomic_DNA"/>
</dbReference>
<evidence type="ECO:0000313" key="8">
    <source>
        <dbReference type="Proteomes" id="UP000091956"/>
    </source>
</evidence>
<name>A0A1B8GS78_9PEZI</name>
<dbReference type="SMART" id="SM00906">
    <property type="entry name" value="Fungal_trans"/>
    <property type="match status" value="1"/>
</dbReference>
<organism evidence="7 8">
    <name type="scientific">Pseudogymnoascus verrucosus</name>
    <dbReference type="NCBI Taxonomy" id="342668"/>
    <lineage>
        <taxon>Eukaryota</taxon>
        <taxon>Fungi</taxon>
        <taxon>Dikarya</taxon>
        <taxon>Ascomycota</taxon>
        <taxon>Pezizomycotina</taxon>
        <taxon>Leotiomycetes</taxon>
        <taxon>Thelebolales</taxon>
        <taxon>Thelebolaceae</taxon>
        <taxon>Pseudogymnoascus</taxon>
    </lineage>
</organism>
<gene>
    <name evidence="7" type="ORF">VE01_03314</name>
</gene>
<dbReference type="InterPro" id="IPR007219">
    <property type="entry name" value="XnlR_reg_dom"/>
</dbReference>
<dbReference type="STRING" id="342668.A0A1B8GS78"/>
<dbReference type="GeneID" id="28836700"/>
<dbReference type="GO" id="GO:0006351">
    <property type="term" value="P:DNA-templated transcription"/>
    <property type="evidence" value="ECO:0007669"/>
    <property type="project" value="InterPro"/>
</dbReference>
<dbReference type="SMART" id="SM00066">
    <property type="entry name" value="GAL4"/>
    <property type="match status" value="1"/>
</dbReference>
<dbReference type="InterPro" id="IPR001138">
    <property type="entry name" value="Zn2Cys6_DnaBD"/>
</dbReference>
<dbReference type="Pfam" id="PF00172">
    <property type="entry name" value="Zn_clus"/>
    <property type="match status" value="1"/>
</dbReference>
<reference evidence="8" key="2">
    <citation type="journal article" date="2018" name="Nat. Commun.">
        <title>Extreme sensitivity to ultraviolet light in the fungal pathogen causing white-nose syndrome of bats.</title>
        <authorList>
            <person name="Palmer J.M."/>
            <person name="Drees K.P."/>
            <person name="Foster J.T."/>
            <person name="Lindner D.L."/>
        </authorList>
    </citation>
    <scope>NUCLEOTIDE SEQUENCE [LARGE SCALE GENOMIC DNA]</scope>
    <source>
        <strain evidence="8">UAMH 10579</strain>
    </source>
</reference>
<dbReference type="RefSeq" id="XP_018132419.1">
    <property type="nucleotide sequence ID" value="XM_018272809.1"/>
</dbReference>
<protein>
    <recommendedName>
        <fullName evidence="6">Zn(2)-C6 fungal-type domain-containing protein</fullName>
    </recommendedName>
</protein>
<dbReference type="PANTHER" id="PTHR47840:SF1">
    <property type="entry name" value="ZN(II)2CYS6 TRANSCRIPTION FACTOR (EUROFUNG)"/>
    <property type="match status" value="1"/>
</dbReference>
<dbReference type="SUPFAM" id="SSF57701">
    <property type="entry name" value="Zn2/Cys6 DNA-binding domain"/>
    <property type="match status" value="1"/>
</dbReference>
<dbReference type="Gene3D" id="4.10.240.10">
    <property type="entry name" value="Zn(2)-C6 fungal-type DNA-binding domain"/>
    <property type="match status" value="1"/>
</dbReference>
<dbReference type="GO" id="GO:0000981">
    <property type="term" value="F:DNA-binding transcription factor activity, RNA polymerase II-specific"/>
    <property type="evidence" value="ECO:0007669"/>
    <property type="project" value="InterPro"/>
</dbReference>
<dbReference type="InterPro" id="IPR036864">
    <property type="entry name" value="Zn2-C6_fun-type_DNA-bd_sf"/>
</dbReference>
<dbReference type="PROSITE" id="PS00463">
    <property type="entry name" value="ZN2_CY6_FUNGAL_1"/>
    <property type="match status" value="1"/>
</dbReference>
<dbReference type="GO" id="GO:0003677">
    <property type="term" value="F:DNA binding"/>
    <property type="evidence" value="ECO:0007669"/>
    <property type="project" value="InterPro"/>
</dbReference>
<dbReference type="AlphaFoldDB" id="A0A1B8GS78"/>
<evidence type="ECO:0000256" key="5">
    <source>
        <dbReference type="SAM" id="Coils"/>
    </source>
</evidence>
<dbReference type="GO" id="GO:0008270">
    <property type="term" value="F:zinc ion binding"/>
    <property type="evidence" value="ECO:0007669"/>
    <property type="project" value="InterPro"/>
</dbReference>
<dbReference type="PROSITE" id="PS50048">
    <property type="entry name" value="ZN2_CY6_FUNGAL_2"/>
    <property type="match status" value="1"/>
</dbReference>
<dbReference type="OrthoDB" id="5392779at2759"/>
<accession>A0A1B8GS78</accession>
<evidence type="ECO:0000256" key="2">
    <source>
        <dbReference type="ARBA" id="ARBA00023015"/>
    </source>
</evidence>
<keyword evidence="5" id="KW-0175">Coiled coil</keyword>
<dbReference type="CDD" id="cd12148">
    <property type="entry name" value="fungal_TF_MHR"/>
    <property type="match status" value="1"/>
</dbReference>
<evidence type="ECO:0000259" key="6">
    <source>
        <dbReference type="PROSITE" id="PS50048"/>
    </source>
</evidence>
<evidence type="ECO:0000256" key="3">
    <source>
        <dbReference type="ARBA" id="ARBA00023163"/>
    </source>
</evidence>
<feature type="domain" description="Zn(2)-C6 fungal-type" evidence="6">
    <location>
        <begin position="16"/>
        <end position="48"/>
    </location>
</feature>
<keyword evidence="3" id="KW-0804">Transcription</keyword>
<keyword evidence="4" id="KW-0539">Nucleus</keyword>
<keyword evidence="2" id="KW-0805">Transcription regulation</keyword>
<evidence type="ECO:0000256" key="4">
    <source>
        <dbReference type="ARBA" id="ARBA00023242"/>
    </source>
</evidence>
<proteinExistence type="predicted"/>
<dbReference type="Proteomes" id="UP000091956">
    <property type="component" value="Unassembled WGS sequence"/>
</dbReference>
<keyword evidence="1" id="KW-0479">Metal-binding</keyword>
<dbReference type="PANTHER" id="PTHR47840">
    <property type="entry name" value="ZN(II)2CYS6 TRANSCRIPTION FACTOR (EUROFUNG)-RELATED"/>
    <property type="match status" value="1"/>
</dbReference>
<sequence>MSRPLKRLKVRKKTFSCWECKRRKIRCEVTPPCSVCLSCQQRGLLCVSQEFVVDNESAGESESRGQMENNLDRVETLVDQLLRQRGQQEQKNKSPNRTMLLSVPQSISSFSVGRYLYSILPPPATTAVIIEHGKFTLMPTPTGRAVGAVQQEPPPPSAHPVQFARRLIRLAICLQQSNGQVDEAARYIEIASQHVMSKDDLMNSLDGLEALTLEATYHINNGNPRVAWLRFRRALAIAQLLGLGVTEMTDRAEGIWFLLLMADRYMSLRLGLPFAVEDNNFSDPRGDALSKLKYIHVVVSGRIIARNLRMQRQGEPEYDETLKIDYSLKQVARSLPSDWWSFSSLHGLAAADVLEKTSTLSAQLTHHYLIVVLHQPYIVKSLVSPTTNEHVSYSKLVVCSASREVLLRFLVIRSFHRGGSYFGFEEKACTAMCVLLLAHIDGYRLGQANSLEHQRPQDLALVNNVLSLLEEMHVPNFEVEILKKLVGIEEQVADGANYSWMKKSGAGLELTMPYFGTVCWVLMSPREQVIHQETSLPPSSDTAGLLDFLDMLEESPLFDQA</sequence>
<evidence type="ECO:0000256" key="1">
    <source>
        <dbReference type="ARBA" id="ARBA00022723"/>
    </source>
</evidence>
<feature type="coiled-coil region" evidence="5">
    <location>
        <begin position="64"/>
        <end position="91"/>
    </location>
</feature>
<keyword evidence="8" id="KW-1185">Reference proteome</keyword>
<evidence type="ECO:0000313" key="7">
    <source>
        <dbReference type="EMBL" id="OBT98686.1"/>
    </source>
</evidence>
<dbReference type="CDD" id="cd00067">
    <property type="entry name" value="GAL4"/>
    <property type="match status" value="1"/>
</dbReference>